<name>A0A7J3MZG8_9CREN</name>
<evidence type="ECO:0000313" key="2">
    <source>
        <dbReference type="EMBL" id="HFQ79698.1"/>
    </source>
</evidence>
<accession>A0A7J3MZG8</accession>
<evidence type="ECO:0008006" key="4">
    <source>
        <dbReference type="Google" id="ProtNLM"/>
    </source>
</evidence>
<dbReference type="PANTHER" id="PTHR36445:SF1">
    <property type="entry name" value="GTP CYCLOHYDROLASE MPTA"/>
    <property type="match status" value="1"/>
</dbReference>
<dbReference type="EMBL" id="DTAU01000153">
    <property type="protein sequence ID" value="HFQ79698.1"/>
    <property type="molecule type" value="Genomic_DNA"/>
</dbReference>
<dbReference type="Gene3D" id="3.10.270.10">
    <property type="entry name" value="Urate Oxidase"/>
    <property type="match status" value="1"/>
</dbReference>
<reference evidence="3" key="1">
    <citation type="journal article" date="2020" name="mSystems">
        <title>Genome- and Community-Level Interaction Insights into Carbon Utilization and Element Cycling Functions of Hydrothermarchaeota in Hydrothermal Sediment.</title>
        <authorList>
            <person name="Zhou Z."/>
            <person name="Liu Y."/>
            <person name="Xu W."/>
            <person name="Pan J."/>
            <person name="Luo Z.H."/>
            <person name="Li M."/>
        </authorList>
    </citation>
    <scope>NUCLEOTIDE SEQUENCE [LARGE SCALE GENOMIC DNA]</scope>
    <source>
        <strain evidence="2">SpSt-629</strain>
        <strain evidence="3">SpSt-688</strain>
    </source>
</reference>
<dbReference type="Pfam" id="PF02649">
    <property type="entry name" value="GCHY-1"/>
    <property type="match status" value="1"/>
</dbReference>
<dbReference type="AlphaFoldDB" id="A0A7J3MZG8"/>
<protein>
    <recommendedName>
        <fullName evidence="4">GTP cyclohydrolase I FolE2</fullName>
    </recommendedName>
</protein>
<dbReference type="GO" id="GO:0003934">
    <property type="term" value="F:GTP cyclohydrolase I activity"/>
    <property type="evidence" value="ECO:0007669"/>
    <property type="project" value="InterPro"/>
</dbReference>
<gene>
    <name evidence="2" type="ORF">ENT99_08410</name>
    <name evidence="3" type="ORF">ENU64_05970</name>
</gene>
<proteinExistence type="predicted"/>
<evidence type="ECO:0000256" key="1">
    <source>
        <dbReference type="ARBA" id="ARBA00022801"/>
    </source>
</evidence>
<sequence length="293" mass="33509">MNFNRVQPDVQASKPLYSIPIARVGVREVYRRICIGSSRGNTCLDAYIDILIDLPKSQRGIHVSRNIEAMLDVFSVIEHSSFKSLEEAIENLCRELLKKHDYANSAEVRLSSTFLYEYRDLDLDVKEYIPVKLSIKSKVHRESNNVRRRFCIEVVGMTVCPCALQVCSYILNTDEFAPSHTQRTKLKICLSTESLIDVADLVDIALNSFSIPVFSYLKRDKECKMILKGFKNPKFAEDVVRSALYGVYRKFSEKIDPDSLVYVSVNSFESIHPFNLSAEAKYTINDLIKYFSG</sequence>
<organism evidence="3">
    <name type="scientific">Ignisphaera aggregans</name>
    <dbReference type="NCBI Taxonomy" id="334771"/>
    <lineage>
        <taxon>Archaea</taxon>
        <taxon>Thermoproteota</taxon>
        <taxon>Thermoprotei</taxon>
        <taxon>Desulfurococcales</taxon>
        <taxon>Desulfurococcaceae</taxon>
        <taxon>Ignisphaera</taxon>
    </lineage>
</organism>
<comment type="caution">
    <text evidence="3">The sequence shown here is derived from an EMBL/GenBank/DDBJ whole genome shotgun (WGS) entry which is preliminary data.</text>
</comment>
<dbReference type="EMBL" id="DTDH01000161">
    <property type="protein sequence ID" value="HGT98958.1"/>
    <property type="molecule type" value="Genomic_DNA"/>
</dbReference>
<dbReference type="InterPro" id="IPR003801">
    <property type="entry name" value="GTP_cyclohydrolase_FolE2/MptA"/>
</dbReference>
<keyword evidence="1" id="KW-0378">Hydrolase</keyword>
<evidence type="ECO:0000313" key="3">
    <source>
        <dbReference type="EMBL" id="HGT98958.1"/>
    </source>
</evidence>
<dbReference type="PANTHER" id="PTHR36445">
    <property type="entry name" value="GTP CYCLOHYDROLASE MPTA"/>
    <property type="match status" value="1"/>
</dbReference>